<accession>A0A382X4W8</accession>
<proteinExistence type="predicted"/>
<feature type="non-terminal residue" evidence="1">
    <location>
        <position position="272"/>
    </location>
</feature>
<reference evidence="1" key="1">
    <citation type="submission" date="2018-05" db="EMBL/GenBank/DDBJ databases">
        <authorList>
            <person name="Lanie J.A."/>
            <person name="Ng W.-L."/>
            <person name="Kazmierczak K.M."/>
            <person name="Andrzejewski T.M."/>
            <person name="Davidsen T.M."/>
            <person name="Wayne K.J."/>
            <person name="Tettelin H."/>
            <person name="Glass J.I."/>
            <person name="Rusch D."/>
            <person name="Podicherti R."/>
            <person name="Tsui H.-C.T."/>
            <person name="Winkler M.E."/>
        </authorList>
    </citation>
    <scope>NUCLEOTIDE SEQUENCE</scope>
</reference>
<gene>
    <name evidence="1" type="ORF">METZ01_LOCUS418996</name>
</gene>
<dbReference type="Gene3D" id="2.160.20.10">
    <property type="entry name" value="Single-stranded right-handed beta-helix, Pectin lyase-like"/>
    <property type="match status" value="1"/>
</dbReference>
<protein>
    <recommendedName>
        <fullName evidence="2">Right handed beta helix domain-containing protein</fullName>
    </recommendedName>
</protein>
<name>A0A382X4W8_9ZZZZ</name>
<dbReference type="SUPFAM" id="SSF51126">
    <property type="entry name" value="Pectin lyase-like"/>
    <property type="match status" value="1"/>
</dbReference>
<dbReference type="InterPro" id="IPR012334">
    <property type="entry name" value="Pectin_lyas_fold"/>
</dbReference>
<dbReference type="EMBL" id="UINC01165000">
    <property type="protein sequence ID" value="SVD66142.1"/>
    <property type="molecule type" value="Genomic_DNA"/>
</dbReference>
<feature type="non-terminal residue" evidence="1">
    <location>
        <position position="1"/>
    </location>
</feature>
<organism evidence="1">
    <name type="scientific">marine metagenome</name>
    <dbReference type="NCBI Taxonomy" id="408172"/>
    <lineage>
        <taxon>unclassified sequences</taxon>
        <taxon>metagenomes</taxon>
        <taxon>ecological metagenomes</taxon>
    </lineage>
</organism>
<sequence>IESGSIVDFIGCDLTDNACINNDYSYAHGGVILEGGYDNSKINIINSIFARNRVEVNGGNVGAQGGALCLRGGTTTIINSTIVDNESEFIGDESREWGGAIFLTSWTGSPTYINIFNSIISGNTPINDPIYISGNVEHYISYSIIQGEDVDDFEDGVFEIEPEFLDSTYALHPRSPAIGAGAVQSDDEDAEGNTIFAPTVDIVGNIRPNPADDDAYEDGEAVPDLGAWESELAVSPYPDAPTDLFVIEDHRSVQIFWNASDAEDVVEYKIYF</sequence>
<evidence type="ECO:0008006" key="2">
    <source>
        <dbReference type="Google" id="ProtNLM"/>
    </source>
</evidence>
<dbReference type="InterPro" id="IPR011050">
    <property type="entry name" value="Pectin_lyase_fold/virulence"/>
</dbReference>
<dbReference type="AlphaFoldDB" id="A0A382X4W8"/>
<evidence type="ECO:0000313" key="1">
    <source>
        <dbReference type="EMBL" id="SVD66142.1"/>
    </source>
</evidence>